<dbReference type="PANTHER" id="PTHR30006">
    <property type="entry name" value="THIAMINE-BINDING PERIPLASMIC PROTEIN-RELATED"/>
    <property type="match status" value="1"/>
</dbReference>
<evidence type="ECO:0000256" key="1">
    <source>
        <dbReference type="ARBA" id="ARBA00022729"/>
    </source>
</evidence>
<reference evidence="4" key="1">
    <citation type="journal article" date="2019" name="Int. J. Syst. Evol. Microbiol.">
        <title>The Global Catalogue of Microorganisms (GCM) 10K type strain sequencing project: providing services to taxonomists for standard genome sequencing and annotation.</title>
        <authorList>
            <consortium name="The Broad Institute Genomics Platform"/>
            <consortium name="The Broad Institute Genome Sequencing Center for Infectious Disease"/>
            <person name="Wu L."/>
            <person name="Ma J."/>
        </authorList>
    </citation>
    <scope>NUCLEOTIDE SEQUENCE [LARGE SCALE GENOMIC DNA]</scope>
    <source>
        <strain evidence="4">CCUG 43117</strain>
    </source>
</reference>
<evidence type="ECO:0000256" key="2">
    <source>
        <dbReference type="SAM" id="SignalP"/>
    </source>
</evidence>
<sequence length="347" mass="37683">MDRCNTARIAAAFSLVAASFGAAAPAPAAAQEVTVYCSILEEQCREGATLFEKSTGIKVAMVRKSTGEVYAQVKAEAGNPRGDVWWGGPGEPHLQAAEEGLLDEYKSPKLPELLDWAQRHAEQAKFRTSGIYLGALGIGYNTELLKKRGIPAPKCWADLLDPKLRDEVQIADPNSSGTAYVFLATTVQRLGEEKGFEYLKALHKNINQYTKSGIAPVKATALGETTVGIAFIHDMLTQKLQGAPIETVAPCEGTGYETGSVSIIKGGRNPEAARRFVDFTLSPEAQNINAKLKINSIPSNRNTTLSPDAPNFSEMKLIDYDTPRWGSPAERSRLLKKFDAEVKSQPR</sequence>
<dbReference type="RefSeq" id="WP_066726036.1">
    <property type="nucleotide sequence ID" value="NZ_JBHSLU010000063.1"/>
</dbReference>
<dbReference type="PIRSF" id="PIRSF002825">
    <property type="entry name" value="CfbpA"/>
    <property type="match status" value="1"/>
</dbReference>
<proteinExistence type="predicted"/>
<dbReference type="Pfam" id="PF13343">
    <property type="entry name" value="SBP_bac_6"/>
    <property type="match status" value="1"/>
</dbReference>
<dbReference type="PANTHER" id="PTHR30006:SF2">
    <property type="entry name" value="ABC TRANSPORTER SUBSTRATE-BINDING PROTEIN"/>
    <property type="match status" value="1"/>
</dbReference>
<evidence type="ECO:0000313" key="3">
    <source>
        <dbReference type="EMBL" id="MFC5507221.1"/>
    </source>
</evidence>
<comment type="caution">
    <text evidence="3">The sequence shown here is derived from an EMBL/GenBank/DDBJ whole genome shotgun (WGS) entry which is preliminary data.</text>
</comment>
<feature type="signal peptide" evidence="2">
    <location>
        <begin position="1"/>
        <end position="30"/>
    </location>
</feature>
<dbReference type="SUPFAM" id="SSF53850">
    <property type="entry name" value="Periplasmic binding protein-like II"/>
    <property type="match status" value="1"/>
</dbReference>
<dbReference type="InterPro" id="IPR026045">
    <property type="entry name" value="Ferric-bd"/>
</dbReference>
<keyword evidence="1 2" id="KW-0732">Signal</keyword>
<gene>
    <name evidence="3" type="ORF">ACFPN9_18435</name>
</gene>
<dbReference type="EMBL" id="JBHSLU010000063">
    <property type="protein sequence ID" value="MFC5507221.1"/>
    <property type="molecule type" value="Genomic_DNA"/>
</dbReference>
<name>A0ABW0P4J9_9HYPH</name>
<protein>
    <submittedName>
        <fullName evidence="3">ABC transporter substrate-binding protein</fullName>
    </submittedName>
</protein>
<keyword evidence="4" id="KW-1185">Reference proteome</keyword>
<dbReference type="Proteomes" id="UP001596060">
    <property type="component" value="Unassembled WGS sequence"/>
</dbReference>
<accession>A0ABW0P4J9</accession>
<dbReference type="CDD" id="cd13544">
    <property type="entry name" value="PBP2_Fbp_like_1"/>
    <property type="match status" value="1"/>
</dbReference>
<organism evidence="3 4">
    <name type="scientific">Bosea massiliensis</name>
    <dbReference type="NCBI Taxonomy" id="151419"/>
    <lineage>
        <taxon>Bacteria</taxon>
        <taxon>Pseudomonadati</taxon>
        <taxon>Pseudomonadota</taxon>
        <taxon>Alphaproteobacteria</taxon>
        <taxon>Hyphomicrobiales</taxon>
        <taxon>Boseaceae</taxon>
        <taxon>Bosea</taxon>
    </lineage>
</organism>
<dbReference type="Gene3D" id="3.40.190.10">
    <property type="entry name" value="Periplasmic binding protein-like II"/>
    <property type="match status" value="2"/>
</dbReference>
<evidence type="ECO:0000313" key="4">
    <source>
        <dbReference type="Proteomes" id="UP001596060"/>
    </source>
</evidence>
<feature type="chain" id="PRO_5046713953" evidence="2">
    <location>
        <begin position="31"/>
        <end position="347"/>
    </location>
</feature>